<dbReference type="Gene3D" id="3.30.40.10">
    <property type="entry name" value="Zinc/RING finger domain, C3HC4 (zinc finger)"/>
    <property type="match status" value="1"/>
</dbReference>
<dbReference type="InterPro" id="IPR058051">
    <property type="entry name" value="Znf_RING_synoviolin"/>
</dbReference>
<feature type="compositionally biased region" description="Low complexity" evidence="17">
    <location>
        <begin position="814"/>
        <end position="825"/>
    </location>
</feature>
<dbReference type="InterPro" id="IPR024766">
    <property type="entry name" value="Znf_RING_H2"/>
</dbReference>
<evidence type="ECO:0000256" key="2">
    <source>
        <dbReference type="ARBA" id="ARBA00004477"/>
    </source>
</evidence>
<keyword evidence="16" id="KW-0175">Coiled coil</keyword>
<keyword evidence="13 18" id="KW-1133">Transmembrane helix</keyword>
<dbReference type="PROSITE" id="PS50089">
    <property type="entry name" value="ZF_RING_2"/>
    <property type="match status" value="1"/>
</dbReference>
<feature type="compositionally biased region" description="Gly residues" evidence="17">
    <location>
        <begin position="838"/>
        <end position="847"/>
    </location>
</feature>
<name>A0ABR3V6D2_HUMIN</name>
<comment type="catalytic activity">
    <reaction evidence="1">
        <text>S-ubiquitinyl-[E2 ubiquitin-conjugating enzyme]-L-cysteine + [acceptor protein]-L-lysine = [E2 ubiquitin-conjugating enzyme]-L-cysteine + N(6)-ubiquitinyl-[acceptor protein]-L-lysine.</text>
        <dbReference type="EC" id="2.3.2.27"/>
    </reaction>
</comment>
<dbReference type="EC" id="2.3.2.27" evidence="5"/>
<comment type="similarity">
    <text evidence="4">Belongs to the HRD1 family.</text>
</comment>
<accession>A0ABR3V6D2</accession>
<feature type="region of interest" description="Disordered" evidence="17">
    <location>
        <begin position="659"/>
        <end position="868"/>
    </location>
</feature>
<feature type="compositionally biased region" description="Acidic residues" evidence="17">
    <location>
        <begin position="858"/>
        <end position="868"/>
    </location>
</feature>
<keyword evidence="9 15" id="KW-0863">Zinc-finger</keyword>
<feature type="transmembrane region" description="Helical" evidence="18">
    <location>
        <begin position="172"/>
        <end position="195"/>
    </location>
</feature>
<gene>
    <name evidence="20" type="ORF">VTJ49DRAFT_3986</name>
</gene>
<dbReference type="Pfam" id="PF12678">
    <property type="entry name" value="zf-rbx1"/>
    <property type="match status" value="1"/>
</dbReference>
<comment type="subcellular location">
    <subcellularLocation>
        <location evidence="2">Endoplasmic reticulum membrane</location>
        <topology evidence="2">Multi-pass membrane protein</topology>
    </subcellularLocation>
</comment>
<feature type="compositionally biased region" description="Pro residues" evidence="17">
    <location>
        <begin position="739"/>
        <end position="750"/>
    </location>
</feature>
<keyword evidence="21" id="KW-1185">Reference proteome</keyword>
<dbReference type="SMART" id="SM00184">
    <property type="entry name" value="RING"/>
    <property type="match status" value="1"/>
</dbReference>
<evidence type="ECO:0000256" key="18">
    <source>
        <dbReference type="SAM" id="Phobius"/>
    </source>
</evidence>
<feature type="transmembrane region" description="Helical" evidence="18">
    <location>
        <begin position="98"/>
        <end position="118"/>
    </location>
</feature>
<dbReference type="PANTHER" id="PTHR22763:SF184">
    <property type="entry name" value="E3 UBIQUITIN-PROTEIN LIGASE SYNOVIOLIN"/>
    <property type="match status" value="1"/>
</dbReference>
<evidence type="ECO:0000256" key="14">
    <source>
        <dbReference type="ARBA" id="ARBA00023136"/>
    </source>
</evidence>
<keyword evidence="12" id="KW-0862">Zinc</keyword>
<evidence type="ECO:0000256" key="15">
    <source>
        <dbReference type="PROSITE-ProRule" id="PRU00175"/>
    </source>
</evidence>
<comment type="caution">
    <text evidence="20">The sequence shown here is derived from an EMBL/GenBank/DDBJ whole genome shotgun (WGS) entry which is preliminary data.</text>
</comment>
<evidence type="ECO:0000256" key="5">
    <source>
        <dbReference type="ARBA" id="ARBA00012483"/>
    </source>
</evidence>
<dbReference type="Proteomes" id="UP001583172">
    <property type="component" value="Unassembled WGS sequence"/>
</dbReference>
<feature type="compositionally biased region" description="Low complexity" evidence="17">
    <location>
        <begin position="791"/>
        <end position="805"/>
    </location>
</feature>
<evidence type="ECO:0000256" key="7">
    <source>
        <dbReference type="ARBA" id="ARBA00022692"/>
    </source>
</evidence>
<keyword evidence="8" id="KW-0479">Metal-binding</keyword>
<keyword evidence="11" id="KW-0256">Endoplasmic reticulum</keyword>
<organism evidence="20 21">
    <name type="scientific">Humicola insolens</name>
    <name type="common">Soft-rot fungus</name>
    <dbReference type="NCBI Taxonomy" id="85995"/>
    <lineage>
        <taxon>Eukaryota</taxon>
        <taxon>Fungi</taxon>
        <taxon>Dikarya</taxon>
        <taxon>Ascomycota</taxon>
        <taxon>Pezizomycotina</taxon>
        <taxon>Sordariomycetes</taxon>
        <taxon>Sordariomycetidae</taxon>
        <taxon>Sordariales</taxon>
        <taxon>Chaetomiaceae</taxon>
        <taxon>Mycothermus</taxon>
    </lineage>
</organism>
<evidence type="ECO:0000256" key="9">
    <source>
        <dbReference type="ARBA" id="ARBA00022771"/>
    </source>
</evidence>
<evidence type="ECO:0000256" key="1">
    <source>
        <dbReference type="ARBA" id="ARBA00000900"/>
    </source>
</evidence>
<evidence type="ECO:0000256" key="6">
    <source>
        <dbReference type="ARBA" id="ARBA00022679"/>
    </source>
</evidence>
<reference evidence="20 21" key="1">
    <citation type="journal article" date="2024" name="Commun. Biol.">
        <title>Comparative genomic analysis of thermophilic fungi reveals convergent evolutionary adaptations and gene losses.</title>
        <authorList>
            <person name="Steindorff A.S."/>
            <person name="Aguilar-Pontes M.V."/>
            <person name="Robinson A.J."/>
            <person name="Andreopoulos B."/>
            <person name="LaButti K."/>
            <person name="Kuo A."/>
            <person name="Mondo S."/>
            <person name="Riley R."/>
            <person name="Otillar R."/>
            <person name="Haridas S."/>
            <person name="Lipzen A."/>
            <person name="Grimwood J."/>
            <person name="Schmutz J."/>
            <person name="Clum A."/>
            <person name="Reid I.D."/>
            <person name="Moisan M.C."/>
            <person name="Butler G."/>
            <person name="Nguyen T.T.M."/>
            <person name="Dewar K."/>
            <person name="Conant G."/>
            <person name="Drula E."/>
            <person name="Henrissat B."/>
            <person name="Hansel C."/>
            <person name="Singer S."/>
            <person name="Hutchinson M.I."/>
            <person name="de Vries R.P."/>
            <person name="Natvig D.O."/>
            <person name="Powell A.J."/>
            <person name="Tsang A."/>
            <person name="Grigoriev I.V."/>
        </authorList>
    </citation>
    <scope>NUCLEOTIDE SEQUENCE [LARGE SCALE GENOMIC DNA]</scope>
    <source>
        <strain evidence="20 21">CBS 620.91</strain>
    </source>
</reference>
<dbReference type="InterPro" id="IPR050731">
    <property type="entry name" value="HRD1_E3_ubiq-ligases"/>
</dbReference>
<evidence type="ECO:0000256" key="12">
    <source>
        <dbReference type="ARBA" id="ARBA00022833"/>
    </source>
</evidence>
<evidence type="ECO:0000256" key="3">
    <source>
        <dbReference type="ARBA" id="ARBA00004906"/>
    </source>
</evidence>
<feature type="compositionally biased region" description="Gly residues" evidence="17">
    <location>
        <begin position="437"/>
        <end position="450"/>
    </location>
</feature>
<dbReference type="InterPro" id="IPR001841">
    <property type="entry name" value="Znf_RING"/>
</dbReference>
<keyword evidence="6" id="KW-0808">Transferase</keyword>
<dbReference type="SUPFAM" id="SSF57850">
    <property type="entry name" value="RING/U-box"/>
    <property type="match status" value="1"/>
</dbReference>
<feature type="coiled-coil region" evidence="16">
    <location>
        <begin position="520"/>
        <end position="561"/>
    </location>
</feature>
<feature type="region of interest" description="Disordered" evidence="17">
    <location>
        <begin position="421"/>
        <end position="457"/>
    </location>
</feature>
<dbReference type="EMBL" id="JAZGSY010000306">
    <property type="protein sequence ID" value="KAL1837327.1"/>
    <property type="molecule type" value="Genomic_DNA"/>
</dbReference>
<evidence type="ECO:0000256" key="16">
    <source>
        <dbReference type="SAM" id="Coils"/>
    </source>
</evidence>
<evidence type="ECO:0000256" key="11">
    <source>
        <dbReference type="ARBA" id="ARBA00022824"/>
    </source>
</evidence>
<evidence type="ECO:0000256" key="10">
    <source>
        <dbReference type="ARBA" id="ARBA00022786"/>
    </source>
</evidence>
<evidence type="ECO:0000256" key="8">
    <source>
        <dbReference type="ARBA" id="ARBA00022723"/>
    </source>
</evidence>
<dbReference type="InterPro" id="IPR057992">
    <property type="entry name" value="TPR_SYVN1_N"/>
</dbReference>
<feature type="transmembrane region" description="Helical" evidence="18">
    <location>
        <begin position="43"/>
        <end position="60"/>
    </location>
</feature>
<feature type="domain" description="RING-type" evidence="19">
    <location>
        <begin position="341"/>
        <end position="392"/>
    </location>
</feature>
<protein>
    <recommendedName>
        <fullName evidence="5">RING-type E3 ubiquitin transferase</fullName>
        <ecNumber evidence="5">2.3.2.27</ecNumber>
    </recommendedName>
</protein>
<evidence type="ECO:0000256" key="13">
    <source>
        <dbReference type="ARBA" id="ARBA00022989"/>
    </source>
</evidence>
<dbReference type="InterPro" id="IPR013083">
    <property type="entry name" value="Znf_RING/FYVE/PHD"/>
</dbReference>
<feature type="transmembrane region" description="Helical" evidence="18">
    <location>
        <begin position="138"/>
        <end position="160"/>
    </location>
</feature>
<keyword evidence="7 18" id="KW-0812">Transmembrane</keyword>
<dbReference type="CDD" id="cd16479">
    <property type="entry name" value="RING-H2_synoviolin"/>
    <property type="match status" value="1"/>
</dbReference>
<feature type="compositionally biased region" description="Polar residues" evidence="17">
    <location>
        <begin position="665"/>
        <end position="679"/>
    </location>
</feature>
<sequence length="868" mass="94749">MRVAWYAGASTALATAVVASAFYQRANFYSAMVHLSQSNLSVMVLVNLLFLVYSSFIYLLQRLCFGPLRPAEIEQLYEKGWFAITETCLAMTIFRDEVGAFFLIMFTALVTGKVWGWIGEGRVEVLEQQPPANPVWFHARLSFSLFVSIAYDLWLLSYIVRTVVEEARPTMMVMFLFEFAVLTVSSLHTAARYIVSLVEMRVVKTQTRQRLEERRRRVRDQREEILRRREAGDVAAQNEELPDPDEVDEMDIEVPGWEAKGQWVLSLDLFTDFIKLSIYTAFFSILVTFYGLPIHIMRDWFMTTRSFLKRLHALVRYRQALKHMSQYPDATAEDLGREDTCIICREEMRPWNPADPTQVERSRAKKLPCGHVLHFGCLKSWLERQQVCPTCRRPVAQEGQQPAAPANGGPAMVLRLGLGFPAGQNQQAQPPANGQAAPGGGQPAPGGAGGEQQPNQNRNVRMFNLGPIRLGFAQGGVDEIRDLAQRLQVEAGAANPPAAPTLAPAVPVPRQDGNDLNTSLEQIRSQLQTLSQQVRQEMMNLNNAAQEIQVMTLLMNELTRLRQLQQQPAPGQASTTQPSVPATTVLPQTQQHQTIVVHPPLVVPPATAPAPTQLTASRPVVTRHVASGTGVAIPSGSPELPEGVVIPPGWSLLPLQRVGPDVVTPDQTTSPPATQNAHSPAQEMLRSIFAHQPRSRGTSPAPGSSLRPGAPAAAESSRRPGSRGSSASTAETAARRQPPLVPAAPIPVAPPNWGGPAQLFGGGNDRNAAGPVFGYQVDPPQAQEAHDETGEGSNSTHNNTSNNNTPEEEEEEVTTAAAAEVNGVAPREGNTSAQVGEQEGGVNGSSGGERRPRAVTVEEAEEEDEIEH</sequence>
<evidence type="ECO:0000256" key="4">
    <source>
        <dbReference type="ARBA" id="ARBA00010089"/>
    </source>
</evidence>
<evidence type="ECO:0000259" key="19">
    <source>
        <dbReference type="PROSITE" id="PS50089"/>
    </source>
</evidence>
<evidence type="ECO:0000313" key="21">
    <source>
        <dbReference type="Proteomes" id="UP001583172"/>
    </source>
</evidence>
<feature type="compositionally biased region" description="Low complexity" evidence="17">
    <location>
        <begin position="421"/>
        <end position="436"/>
    </location>
</feature>
<feature type="compositionally biased region" description="Low complexity" evidence="17">
    <location>
        <begin position="722"/>
        <end position="738"/>
    </location>
</feature>
<dbReference type="Pfam" id="PF25563">
    <property type="entry name" value="TPR_SYVN1_N"/>
    <property type="match status" value="1"/>
</dbReference>
<keyword evidence="10" id="KW-0833">Ubl conjugation pathway</keyword>
<evidence type="ECO:0000256" key="17">
    <source>
        <dbReference type="SAM" id="MobiDB-lite"/>
    </source>
</evidence>
<evidence type="ECO:0000313" key="20">
    <source>
        <dbReference type="EMBL" id="KAL1837327.1"/>
    </source>
</evidence>
<proteinExistence type="inferred from homology"/>
<keyword evidence="14 18" id="KW-0472">Membrane</keyword>
<dbReference type="PANTHER" id="PTHR22763">
    <property type="entry name" value="RING ZINC FINGER PROTEIN"/>
    <property type="match status" value="1"/>
</dbReference>
<comment type="pathway">
    <text evidence="3">Protein modification; protein ubiquitination.</text>
</comment>